<dbReference type="SUPFAM" id="SSF53850">
    <property type="entry name" value="Periplasmic binding protein-like II"/>
    <property type="match status" value="1"/>
</dbReference>
<feature type="chain" id="PRO_5038164720" description="Phosphate-binding protein" evidence="4">
    <location>
        <begin position="25"/>
        <end position="324"/>
    </location>
</feature>
<evidence type="ECO:0000256" key="2">
    <source>
        <dbReference type="ARBA" id="ARBA00022448"/>
    </source>
</evidence>
<comment type="function">
    <text evidence="4">Involved in the system for phosphate transport across the cytoplasmic membrane.</text>
</comment>
<evidence type="ECO:0000313" key="6">
    <source>
        <dbReference type="EMBL" id="MBG6122873.1"/>
    </source>
</evidence>
<dbReference type="InterPro" id="IPR050811">
    <property type="entry name" value="Phosphate_ABC_transporter"/>
</dbReference>
<dbReference type="Proteomes" id="UP000658613">
    <property type="component" value="Unassembled WGS sequence"/>
</dbReference>
<keyword evidence="4" id="KW-0592">Phosphate transport</keyword>
<dbReference type="PROSITE" id="PS51257">
    <property type="entry name" value="PROKAR_LIPOPROTEIN"/>
    <property type="match status" value="1"/>
</dbReference>
<dbReference type="PANTHER" id="PTHR30570:SF1">
    <property type="entry name" value="PHOSPHATE-BINDING PROTEIN PSTS"/>
    <property type="match status" value="1"/>
</dbReference>
<dbReference type="GO" id="GO:0042301">
    <property type="term" value="F:phosphate ion binding"/>
    <property type="evidence" value="ECO:0007669"/>
    <property type="project" value="UniProtKB-UniRule"/>
</dbReference>
<sequence length="324" mass="35494">MKRTLVKVAAPVAALALLAGCANQTESGSSDAGNAESDGAKQIVATGSATVEPISRYIAERYNHDVSIEGIGSTDGFEKFCAGEADINDSSVPIPGAGEPVDFQKKCADGNVEYIELPIALDAITIVKNSRNDWANDLTLDDLKKIWSTDSSVTKWSDINPEWPDEEITLYGREAGSGTRGVFLTTVLGDAELRDDVKETDDIQELSKWVAEDEYGLSFMGIGNYLATEGEVRDHIDNVTVDGIAPSLENTRDGSYPLARPLFIYVNKSATDRAEVDSYVRDYLDKVETILPRVYFYPLPQEEYPASAKRYADRVTGPDTRWNN</sequence>
<evidence type="ECO:0000256" key="3">
    <source>
        <dbReference type="ARBA" id="ARBA00022729"/>
    </source>
</evidence>
<feature type="domain" description="PBP" evidence="5">
    <location>
        <begin position="34"/>
        <end position="270"/>
    </location>
</feature>
<dbReference type="EMBL" id="JADOUE010000001">
    <property type="protein sequence ID" value="MBG6122873.1"/>
    <property type="molecule type" value="Genomic_DNA"/>
</dbReference>
<dbReference type="AlphaFoldDB" id="A0A931E256"/>
<protein>
    <recommendedName>
        <fullName evidence="4">Phosphate-binding protein</fullName>
    </recommendedName>
</protein>
<keyword evidence="3 4" id="KW-0732">Signal</keyword>
<feature type="signal peptide" evidence="4">
    <location>
        <begin position="1"/>
        <end position="24"/>
    </location>
</feature>
<keyword evidence="2 4" id="KW-0813">Transport</keyword>
<gene>
    <name evidence="6" type="ORF">IW254_001842</name>
</gene>
<dbReference type="InterPro" id="IPR011862">
    <property type="entry name" value="Phos-bd"/>
</dbReference>
<dbReference type="RefSeq" id="WP_196825192.1">
    <property type="nucleotide sequence ID" value="NZ_CP046980.1"/>
</dbReference>
<accession>A0A931E256</accession>
<evidence type="ECO:0000259" key="5">
    <source>
        <dbReference type="Pfam" id="PF12849"/>
    </source>
</evidence>
<dbReference type="Pfam" id="PF12849">
    <property type="entry name" value="PBP_like_2"/>
    <property type="match status" value="1"/>
</dbReference>
<dbReference type="NCBIfam" id="TIGR02136">
    <property type="entry name" value="ptsS_2"/>
    <property type="match status" value="1"/>
</dbReference>
<dbReference type="InterPro" id="IPR024370">
    <property type="entry name" value="PBP_domain"/>
</dbReference>
<dbReference type="PANTHER" id="PTHR30570">
    <property type="entry name" value="PERIPLASMIC PHOSPHATE BINDING COMPONENT OF PHOSPHATE ABC TRANSPORTER"/>
    <property type="match status" value="1"/>
</dbReference>
<comment type="similarity">
    <text evidence="1 4">Belongs to the PstS family.</text>
</comment>
<dbReference type="GO" id="GO:0006817">
    <property type="term" value="P:phosphate ion transport"/>
    <property type="evidence" value="ECO:0007669"/>
    <property type="project" value="UniProtKB-UniRule"/>
</dbReference>
<comment type="caution">
    <text evidence="6">The sequence shown here is derived from an EMBL/GenBank/DDBJ whole genome shotgun (WGS) entry which is preliminary data.</text>
</comment>
<evidence type="ECO:0000256" key="4">
    <source>
        <dbReference type="RuleBase" id="RU367119"/>
    </source>
</evidence>
<dbReference type="Gene3D" id="3.40.190.10">
    <property type="entry name" value="Periplasmic binding protein-like II"/>
    <property type="match status" value="2"/>
</dbReference>
<reference evidence="6" key="1">
    <citation type="submission" date="2020-11" db="EMBL/GenBank/DDBJ databases">
        <title>Sequencing the genomes of 1000 actinobacteria strains.</title>
        <authorList>
            <person name="Klenk H.-P."/>
        </authorList>
    </citation>
    <scope>NUCLEOTIDE SEQUENCE</scope>
    <source>
        <strain evidence="6">DSM 45632</strain>
    </source>
</reference>
<evidence type="ECO:0000313" key="7">
    <source>
        <dbReference type="Proteomes" id="UP000658613"/>
    </source>
</evidence>
<organism evidence="6 7">
    <name type="scientific">Corynebacterium aquatimens</name>
    <dbReference type="NCBI Taxonomy" id="1190508"/>
    <lineage>
        <taxon>Bacteria</taxon>
        <taxon>Bacillati</taxon>
        <taxon>Actinomycetota</taxon>
        <taxon>Actinomycetes</taxon>
        <taxon>Mycobacteriales</taxon>
        <taxon>Corynebacteriaceae</taxon>
        <taxon>Corynebacterium</taxon>
    </lineage>
</organism>
<proteinExistence type="inferred from homology"/>
<name>A0A931E256_9CORY</name>
<keyword evidence="7" id="KW-1185">Reference proteome</keyword>
<evidence type="ECO:0000256" key="1">
    <source>
        <dbReference type="ARBA" id="ARBA00008725"/>
    </source>
</evidence>